<evidence type="ECO:0000313" key="2">
    <source>
        <dbReference type="EMBL" id="CQR72311.1"/>
    </source>
</evidence>
<keyword evidence="1" id="KW-0812">Transmembrane</keyword>
<keyword evidence="3" id="KW-1185">Reference proteome</keyword>
<dbReference type="AlphaFoldDB" id="A0A0U1KY04"/>
<protein>
    <submittedName>
        <fullName evidence="2">Uncharacterized protein</fullName>
    </submittedName>
</protein>
<dbReference type="EMBL" id="CTRP01000010">
    <property type="protein sequence ID" value="CQR72311.1"/>
    <property type="molecule type" value="Genomic_DNA"/>
</dbReference>
<keyword evidence="1" id="KW-1133">Transmembrane helix</keyword>
<feature type="transmembrane region" description="Helical" evidence="1">
    <location>
        <begin position="28"/>
        <end position="48"/>
    </location>
</feature>
<sequence length="54" mass="6561">MLAVIPIFLFYCAILRVYHEYYKISYDLMFILLSPAIFGMIYVFFYLINHERGK</sequence>
<evidence type="ECO:0000256" key="1">
    <source>
        <dbReference type="SAM" id="Phobius"/>
    </source>
</evidence>
<dbReference type="Proteomes" id="UP000049855">
    <property type="component" value="Unassembled WGS sequence"/>
</dbReference>
<accession>A0A0U1KY04</accession>
<keyword evidence="1" id="KW-0472">Membrane</keyword>
<reference evidence="3" key="1">
    <citation type="submission" date="2015-03" db="EMBL/GenBank/DDBJ databases">
        <authorList>
            <person name="Nijsse Bart"/>
        </authorList>
    </citation>
    <scope>NUCLEOTIDE SEQUENCE [LARGE SCALE GENOMIC DNA]</scope>
</reference>
<organism evidence="2 3">
    <name type="scientific">Sporomusa ovata</name>
    <dbReference type="NCBI Taxonomy" id="2378"/>
    <lineage>
        <taxon>Bacteria</taxon>
        <taxon>Bacillati</taxon>
        <taxon>Bacillota</taxon>
        <taxon>Negativicutes</taxon>
        <taxon>Selenomonadales</taxon>
        <taxon>Sporomusaceae</taxon>
        <taxon>Sporomusa</taxon>
    </lineage>
</organism>
<gene>
    <name evidence="2" type="ORF">SpAn4DRAFT_2771</name>
</gene>
<name>A0A0U1KY04_9FIRM</name>
<proteinExistence type="predicted"/>
<evidence type="ECO:0000313" key="3">
    <source>
        <dbReference type="Proteomes" id="UP000049855"/>
    </source>
</evidence>